<dbReference type="Gene3D" id="3.40.1360.10">
    <property type="match status" value="1"/>
</dbReference>
<evidence type="ECO:0000256" key="6">
    <source>
        <dbReference type="ARBA" id="ARBA00023204"/>
    </source>
</evidence>
<dbReference type="HAMAP" id="MF_00017">
    <property type="entry name" value="RecR"/>
    <property type="match status" value="1"/>
</dbReference>
<accession>A0A1F5VE93</accession>
<dbReference type="STRING" id="1798325.A2834_00940"/>
<dbReference type="AlphaFoldDB" id="A0A1F5VE93"/>
<dbReference type="Proteomes" id="UP000179251">
    <property type="component" value="Unassembled WGS sequence"/>
</dbReference>
<dbReference type="GO" id="GO:0006281">
    <property type="term" value="P:DNA repair"/>
    <property type="evidence" value="ECO:0007669"/>
    <property type="project" value="UniProtKB-UniRule"/>
</dbReference>
<evidence type="ECO:0000313" key="9">
    <source>
        <dbReference type="EMBL" id="OGF61754.1"/>
    </source>
</evidence>
<evidence type="ECO:0000256" key="4">
    <source>
        <dbReference type="ARBA" id="ARBA00022833"/>
    </source>
</evidence>
<comment type="function">
    <text evidence="7">May play a role in DNA repair. It seems to be involved in an RecBC-independent recombinational process of DNA repair. It may act with RecF and RecO.</text>
</comment>
<proteinExistence type="inferred from homology"/>
<dbReference type="Pfam" id="PF13662">
    <property type="entry name" value="Toprim_4"/>
    <property type="match status" value="1"/>
</dbReference>
<feature type="domain" description="Toprim" evidence="8">
    <location>
        <begin position="103"/>
        <end position="215"/>
    </location>
</feature>
<evidence type="ECO:0000256" key="7">
    <source>
        <dbReference type="HAMAP-Rule" id="MF_00017"/>
    </source>
</evidence>
<dbReference type="InterPro" id="IPR034137">
    <property type="entry name" value="TOPRIM_RecR"/>
</dbReference>
<dbReference type="InterPro" id="IPR023627">
    <property type="entry name" value="Rcmb_RecR"/>
</dbReference>
<dbReference type="GO" id="GO:0003677">
    <property type="term" value="F:DNA binding"/>
    <property type="evidence" value="ECO:0007669"/>
    <property type="project" value="UniProtKB-UniRule"/>
</dbReference>
<dbReference type="Gene3D" id="1.10.8.420">
    <property type="entry name" value="RecR Domain 1"/>
    <property type="match status" value="1"/>
</dbReference>
<keyword evidence="4 7" id="KW-0862">Zinc</keyword>
<evidence type="ECO:0000256" key="5">
    <source>
        <dbReference type="ARBA" id="ARBA00023172"/>
    </source>
</evidence>
<evidence type="ECO:0000256" key="3">
    <source>
        <dbReference type="ARBA" id="ARBA00022771"/>
    </source>
</evidence>
<evidence type="ECO:0000259" key="8">
    <source>
        <dbReference type="PROSITE" id="PS50880"/>
    </source>
</evidence>
<dbReference type="GO" id="GO:0008270">
    <property type="term" value="F:zinc ion binding"/>
    <property type="evidence" value="ECO:0007669"/>
    <property type="project" value="UniProtKB-KW"/>
</dbReference>
<name>A0A1F5VE93_9BACT</name>
<keyword evidence="2 7" id="KW-0227">DNA damage</keyword>
<dbReference type="CDD" id="cd01025">
    <property type="entry name" value="TOPRIM_recR"/>
    <property type="match status" value="1"/>
</dbReference>
<comment type="caution">
    <text evidence="9">The sequence shown here is derived from an EMBL/GenBank/DDBJ whole genome shotgun (WGS) entry which is preliminary data.</text>
</comment>
<evidence type="ECO:0000313" key="10">
    <source>
        <dbReference type="Proteomes" id="UP000179251"/>
    </source>
</evidence>
<sequence>MSSSFFNDLKELLEKLPGIGPRQASRFIWAMLDFESKEREKMASLISNLDSHLTRCVECFRAFGTATPGSSKPGFETSKKPGFFPPGVIICPFCQPNSSRDHSKIMVVERDSDLLNIEKSKIYNGIYHVLGGALDPLEKDDSVRKKIKKLWDRISRSSTSDVKSSKTSDVFPREIIIALSPTKLGEFTASFIEKIFEPLSKSRNIKISRLARGLATGTDLEYADEMTLRQAIDNRK</sequence>
<gene>
    <name evidence="7" type="primary">recR</name>
    <name evidence="9" type="ORF">A2834_00940</name>
</gene>
<reference evidence="9 10" key="1">
    <citation type="journal article" date="2016" name="Nat. Commun.">
        <title>Thousands of microbial genomes shed light on interconnected biogeochemical processes in an aquifer system.</title>
        <authorList>
            <person name="Anantharaman K."/>
            <person name="Brown C.T."/>
            <person name="Hug L.A."/>
            <person name="Sharon I."/>
            <person name="Castelle C.J."/>
            <person name="Probst A.J."/>
            <person name="Thomas B.C."/>
            <person name="Singh A."/>
            <person name="Wilkins M.J."/>
            <person name="Karaoz U."/>
            <person name="Brodie E.L."/>
            <person name="Williams K.H."/>
            <person name="Hubbard S.S."/>
            <person name="Banfield J.F."/>
        </authorList>
    </citation>
    <scope>NUCLEOTIDE SEQUENCE [LARGE SCALE GENOMIC DNA]</scope>
</reference>
<dbReference type="GO" id="GO:0006310">
    <property type="term" value="P:DNA recombination"/>
    <property type="evidence" value="ECO:0007669"/>
    <property type="project" value="UniProtKB-UniRule"/>
</dbReference>
<dbReference type="Pfam" id="PF21175">
    <property type="entry name" value="RecR_C"/>
    <property type="match status" value="1"/>
</dbReference>
<keyword evidence="1 7" id="KW-0479">Metal-binding</keyword>
<organism evidence="9 10">
    <name type="scientific">Candidatus Giovannonibacteria bacterium RIFCSPHIGHO2_01_FULL_45_23</name>
    <dbReference type="NCBI Taxonomy" id="1798325"/>
    <lineage>
        <taxon>Bacteria</taxon>
        <taxon>Candidatus Giovannoniibacteriota</taxon>
    </lineage>
</organism>
<comment type="similarity">
    <text evidence="7">Belongs to the RecR family.</text>
</comment>
<protein>
    <recommendedName>
        <fullName evidence="7">Recombination protein RecR</fullName>
    </recommendedName>
</protein>
<dbReference type="PROSITE" id="PS50880">
    <property type="entry name" value="TOPRIM"/>
    <property type="match status" value="1"/>
</dbReference>
<evidence type="ECO:0000256" key="2">
    <source>
        <dbReference type="ARBA" id="ARBA00022763"/>
    </source>
</evidence>
<dbReference type="PANTHER" id="PTHR30446:SF0">
    <property type="entry name" value="RECOMBINATION PROTEIN RECR"/>
    <property type="match status" value="1"/>
</dbReference>
<dbReference type="PANTHER" id="PTHR30446">
    <property type="entry name" value="RECOMBINATION PROTEIN RECR"/>
    <property type="match status" value="1"/>
</dbReference>
<evidence type="ECO:0000256" key="1">
    <source>
        <dbReference type="ARBA" id="ARBA00022723"/>
    </source>
</evidence>
<dbReference type="InterPro" id="IPR006171">
    <property type="entry name" value="TOPRIM_dom"/>
</dbReference>
<dbReference type="InterPro" id="IPR000093">
    <property type="entry name" value="DNA_Rcmb_RecR"/>
</dbReference>
<keyword evidence="5 7" id="KW-0233">DNA recombination</keyword>
<dbReference type="SUPFAM" id="SSF111304">
    <property type="entry name" value="Recombination protein RecR"/>
    <property type="match status" value="2"/>
</dbReference>
<keyword evidence="3 7" id="KW-0863">Zinc-finger</keyword>
<dbReference type="EMBL" id="MFHD01000026">
    <property type="protein sequence ID" value="OGF61754.1"/>
    <property type="molecule type" value="Genomic_DNA"/>
</dbReference>
<comment type="caution">
    <text evidence="7">Lacks conserved residue(s) required for the propagation of feature annotation.</text>
</comment>
<keyword evidence="6 7" id="KW-0234">DNA repair</keyword>